<accession>A0A6L8UZK6</accession>
<dbReference type="Pfam" id="PF13439">
    <property type="entry name" value="Glyco_transf_4"/>
    <property type="match status" value="1"/>
</dbReference>
<organism evidence="3 4">
    <name type="scientific">Paenibacillus silvestris</name>
    <dbReference type="NCBI Taxonomy" id="2606219"/>
    <lineage>
        <taxon>Bacteria</taxon>
        <taxon>Bacillati</taxon>
        <taxon>Bacillota</taxon>
        <taxon>Bacilli</taxon>
        <taxon>Bacillales</taxon>
        <taxon>Paenibacillaceae</taxon>
        <taxon>Paenibacillus</taxon>
    </lineage>
</organism>
<protein>
    <submittedName>
        <fullName evidence="3">Glycosyltransferase</fullName>
    </submittedName>
</protein>
<dbReference type="SUPFAM" id="SSF53756">
    <property type="entry name" value="UDP-Glycosyltransferase/glycogen phosphorylase"/>
    <property type="match status" value="1"/>
</dbReference>
<dbReference type="InterPro" id="IPR028098">
    <property type="entry name" value="Glyco_trans_4-like_N"/>
</dbReference>
<evidence type="ECO:0000259" key="2">
    <source>
        <dbReference type="Pfam" id="PF13439"/>
    </source>
</evidence>
<reference evidence="3 4" key="1">
    <citation type="submission" date="2019-12" db="EMBL/GenBank/DDBJ databases">
        <title>Paenibacillus sp. nov. sp. isolated from soil.</title>
        <authorList>
            <person name="Kim J."/>
            <person name="Jeong S.E."/>
            <person name="Jung H.S."/>
            <person name="Jeon C.O."/>
        </authorList>
    </citation>
    <scope>NUCLEOTIDE SEQUENCE [LARGE SCALE GENOMIC DNA]</scope>
    <source>
        <strain evidence="3 4">5J-6</strain>
    </source>
</reference>
<feature type="domain" description="Glycosyl transferase family 1" evidence="1">
    <location>
        <begin position="193"/>
        <end position="311"/>
    </location>
</feature>
<dbReference type="Pfam" id="PF00534">
    <property type="entry name" value="Glycos_transf_1"/>
    <property type="match status" value="1"/>
</dbReference>
<dbReference type="PANTHER" id="PTHR45947:SF3">
    <property type="entry name" value="SULFOQUINOVOSYL TRANSFERASE SQD2"/>
    <property type="match status" value="1"/>
</dbReference>
<dbReference type="AlphaFoldDB" id="A0A6L8UZK6"/>
<dbReference type="GO" id="GO:0016757">
    <property type="term" value="F:glycosyltransferase activity"/>
    <property type="evidence" value="ECO:0007669"/>
    <property type="project" value="InterPro"/>
</dbReference>
<evidence type="ECO:0000259" key="1">
    <source>
        <dbReference type="Pfam" id="PF00534"/>
    </source>
</evidence>
<feature type="domain" description="Glycosyltransferase subfamily 4-like N-terminal" evidence="2">
    <location>
        <begin position="20"/>
        <end position="183"/>
    </location>
</feature>
<evidence type="ECO:0000313" key="4">
    <source>
        <dbReference type="Proteomes" id="UP000481087"/>
    </source>
</evidence>
<gene>
    <name evidence="3" type="ORF">GQF01_16140</name>
</gene>
<dbReference type="InterPro" id="IPR001296">
    <property type="entry name" value="Glyco_trans_1"/>
</dbReference>
<dbReference type="EMBL" id="WTUZ01000020">
    <property type="protein sequence ID" value="MZQ83643.1"/>
    <property type="molecule type" value="Genomic_DNA"/>
</dbReference>
<dbReference type="Gene3D" id="3.40.50.2000">
    <property type="entry name" value="Glycogen Phosphorylase B"/>
    <property type="match status" value="2"/>
</dbReference>
<dbReference type="InterPro" id="IPR050194">
    <property type="entry name" value="Glycosyltransferase_grp1"/>
</dbReference>
<dbReference type="RefSeq" id="WP_161407786.1">
    <property type="nucleotide sequence ID" value="NZ_WTUZ01000020.1"/>
</dbReference>
<comment type="caution">
    <text evidence="3">The sequence shown here is derived from an EMBL/GenBank/DDBJ whole genome shotgun (WGS) entry which is preliminary data.</text>
</comment>
<dbReference type="Proteomes" id="UP000481087">
    <property type="component" value="Unassembled WGS sequence"/>
</dbReference>
<name>A0A6L8UZK6_9BACL</name>
<dbReference type="CDD" id="cd03812">
    <property type="entry name" value="GT4_CapH-like"/>
    <property type="match status" value="1"/>
</dbReference>
<evidence type="ECO:0000313" key="3">
    <source>
        <dbReference type="EMBL" id="MZQ83643.1"/>
    </source>
</evidence>
<sequence length="378" mass="42643">MNKSTTPRRVLHIVSAMKRGGAETLLMNVHRNLDRSKIQFDYVSHLDEKCDYDDEINLLGGRVFRIKSLGQLGPLGYINELKRIMLQTNYTAVHAHTDYQTGFAAFAAKRAGIHKRICHSHSNNWGKGSGFKGKIVLKTLQALIKYAATDYCACSKDAARFLFGESWIEKNKFLLLKNGIDISQFTKSTSDNSNIRQELDIASDTKILGHVGRFSQSKNQKFLLMILKQMLDDGKDVMAILVGDGPCLQDVKDEARRLGIFEHIRFVGVRQDIPSLMRTFDVFLFPSLFEGFGIVALEAQASGTPCIASDVVSRSTDLGLGLISFISLEEHIEIWIKEIEKSFMQIRPDDQQIMSNFSKSGYDIQQNIEEWMSVYGVI</sequence>
<proteinExistence type="predicted"/>
<dbReference type="PANTHER" id="PTHR45947">
    <property type="entry name" value="SULFOQUINOVOSYL TRANSFERASE SQD2"/>
    <property type="match status" value="1"/>
</dbReference>
<keyword evidence="4" id="KW-1185">Reference proteome</keyword>
<keyword evidence="3" id="KW-0808">Transferase</keyword>